<proteinExistence type="inferred from homology"/>
<evidence type="ECO:0000256" key="6">
    <source>
        <dbReference type="PIRSR" id="PIRSR002419-1"/>
    </source>
</evidence>
<feature type="transmembrane region" description="Helical" evidence="7">
    <location>
        <begin position="88"/>
        <end position="113"/>
    </location>
</feature>
<dbReference type="Proteomes" id="UP001231518">
    <property type="component" value="Chromosome 15"/>
</dbReference>
<sequence>MGFNLNVNFRVPKVLKSVRYSLAAVNGVFLLTGLLFLIVGATVLVTYKEYEPILTKRFFRVTGLVVATGVIILLGSALGFYSAVSQQFYFVAGYVALLLVTLILEIAIMIVAFSLSNAAMEEIQVPMTETIQLYRNREDITEMWDDLQRGFQCCGVQDHTNWIQSQLPISCCPIEYGAISPFECTKDNAFKVGCALLLGEKLSYNAYVIAICAVVATCLQVLLSLMGGYLAYRSKFEEVELES</sequence>
<gene>
    <name evidence="8" type="ORF">PYW07_004097</name>
</gene>
<keyword evidence="6" id="KW-1015">Disulfide bond</keyword>
<dbReference type="InterPro" id="IPR000301">
    <property type="entry name" value="Tetraspanin_animals"/>
</dbReference>
<protein>
    <recommendedName>
        <fullName evidence="7">Tetraspanin</fullName>
    </recommendedName>
</protein>
<comment type="caution">
    <text evidence="8">The sequence shown here is derived from an EMBL/GenBank/DDBJ whole genome shotgun (WGS) entry which is preliminary data.</text>
</comment>
<dbReference type="PIRSF" id="PIRSF002419">
    <property type="entry name" value="Tetraspanin"/>
    <property type="match status" value="1"/>
</dbReference>
<dbReference type="CDD" id="cd03127">
    <property type="entry name" value="tetraspanin_LEL"/>
    <property type="match status" value="1"/>
</dbReference>
<evidence type="ECO:0000313" key="8">
    <source>
        <dbReference type="EMBL" id="KAJ8722917.1"/>
    </source>
</evidence>
<dbReference type="InterPro" id="IPR008952">
    <property type="entry name" value="Tetraspanin_EC2_sf"/>
</dbReference>
<reference evidence="8" key="1">
    <citation type="submission" date="2023-03" db="EMBL/GenBank/DDBJ databases">
        <title>Chromosome-level genomes of two armyworms, Mythimna separata and Mythimna loreyi, provide insights into the biosynthesis and reception of sex pheromones.</title>
        <authorList>
            <person name="Zhao H."/>
        </authorList>
    </citation>
    <scope>NUCLEOTIDE SEQUENCE</scope>
    <source>
        <strain evidence="8">BeijingLab</strain>
        <tissue evidence="8">Pupa</tissue>
    </source>
</reference>
<dbReference type="SUPFAM" id="SSF48652">
    <property type="entry name" value="Tetraspanin"/>
    <property type="match status" value="1"/>
</dbReference>
<feature type="transmembrane region" description="Helical" evidence="7">
    <location>
        <begin position="58"/>
        <end position="82"/>
    </location>
</feature>
<evidence type="ECO:0000256" key="4">
    <source>
        <dbReference type="ARBA" id="ARBA00022989"/>
    </source>
</evidence>
<dbReference type="GO" id="GO:0005886">
    <property type="term" value="C:plasma membrane"/>
    <property type="evidence" value="ECO:0007669"/>
    <property type="project" value="TreeGrafter"/>
</dbReference>
<organism evidence="8 9">
    <name type="scientific">Mythimna separata</name>
    <name type="common">Oriental armyworm</name>
    <name type="synonym">Pseudaletia separata</name>
    <dbReference type="NCBI Taxonomy" id="271217"/>
    <lineage>
        <taxon>Eukaryota</taxon>
        <taxon>Metazoa</taxon>
        <taxon>Ecdysozoa</taxon>
        <taxon>Arthropoda</taxon>
        <taxon>Hexapoda</taxon>
        <taxon>Insecta</taxon>
        <taxon>Pterygota</taxon>
        <taxon>Neoptera</taxon>
        <taxon>Endopterygota</taxon>
        <taxon>Lepidoptera</taxon>
        <taxon>Glossata</taxon>
        <taxon>Ditrysia</taxon>
        <taxon>Noctuoidea</taxon>
        <taxon>Noctuidae</taxon>
        <taxon>Noctuinae</taxon>
        <taxon>Hadenini</taxon>
        <taxon>Mythimna</taxon>
    </lineage>
</organism>
<evidence type="ECO:0000256" key="1">
    <source>
        <dbReference type="ARBA" id="ARBA00004141"/>
    </source>
</evidence>
<evidence type="ECO:0000256" key="7">
    <source>
        <dbReference type="RuleBase" id="RU361218"/>
    </source>
</evidence>
<dbReference type="Gene3D" id="1.10.1450.10">
    <property type="entry name" value="Tetraspanin"/>
    <property type="match status" value="1"/>
</dbReference>
<dbReference type="InterPro" id="IPR018499">
    <property type="entry name" value="Tetraspanin/Peripherin"/>
</dbReference>
<dbReference type="PANTHER" id="PTHR19282">
    <property type="entry name" value="TETRASPANIN"/>
    <property type="match status" value="1"/>
</dbReference>
<dbReference type="PRINTS" id="PR00259">
    <property type="entry name" value="TMFOUR"/>
</dbReference>
<feature type="transmembrane region" description="Helical" evidence="7">
    <location>
        <begin position="206"/>
        <end position="232"/>
    </location>
</feature>
<dbReference type="EMBL" id="JARGEI010000012">
    <property type="protein sequence ID" value="KAJ8722917.1"/>
    <property type="molecule type" value="Genomic_DNA"/>
</dbReference>
<dbReference type="AlphaFoldDB" id="A0AAD7YND8"/>
<feature type="disulfide bond" evidence="6">
    <location>
        <begin position="154"/>
        <end position="172"/>
    </location>
</feature>
<evidence type="ECO:0000256" key="5">
    <source>
        <dbReference type="ARBA" id="ARBA00023136"/>
    </source>
</evidence>
<feature type="transmembrane region" description="Helical" evidence="7">
    <location>
        <begin position="20"/>
        <end position="46"/>
    </location>
</feature>
<keyword evidence="4 7" id="KW-1133">Transmembrane helix</keyword>
<evidence type="ECO:0000256" key="2">
    <source>
        <dbReference type="ARBA" id="ARBA00006840"/>
    </source>
</evidence>
<accession>A0AAD7YND8</accession>
<dbReference type="PANTHER" id="PTHR19282:SF544">
    <property type="entry name" value="TETRASPANIN"/>
    <property type="match status" value="1"/>
</dbReference>
<name>A0AAD7YND8_MYTSE</name>
<dbReference type="Pfam" id="PF00335">
    <property type="entry name" value="Tetraspanin"/>
    <property type="match status" value="1"/>
</dbReference>
<evidence type="ECO:0000256" key="3">
    <source>
        <dbReference type="ARBA" id="ARBA00022692"/>
    </source>
</evidence>
<evidence type="ECO:0000313" key="9">
    <source>
        <dbReference type="Proteomes" id="UP001231518"/>
    </source>
</evidence>
<comment type="subcellular location">
    <subcellularLocation>
        <location evidence="1 7">Membrane</location>
        <topology evidence="1 7">Multi-pass membrane protein</topology>
    </subcellularLocation>
</comment>
<keyword evidence="3 7" id="KW-0812">Transmembrane</keyword>
<keyword evidence="9" id="KW-1185">Reference proteome</keyword>
<keyword evidence="5 7" id="KW-0472">Membrane</keyword>
<comment type="similarity">
    <text evidence="2 7">Belongs to the tetraspanin (TM4SF) family.</text>
</comment>
<feature type="disulfide bond" evidence="6">
    <location>
        <begin position="153"/>
        <end position="184"/>
    </location>
</feature>